<dbReference type="EMBL" id="CP072748">
    <property type="protein sequence ID" value="QTX10954.1"/>
    <property type="molecule type" value="Genomic_DNA"/>
</dbReference>
<sequence length="342" mass="36506">MKKTVLALLITTALTNPAWAVNINEQMEITGGVQLIYGTRDSEVEDGAGNISNEKVDGFAAQAVTLGAVYKPNEHVDATISALYEEEIDGVVTDPEIDQAFVTWHARPDDKLDISAGNQYLPFGKYETAMVHDPLTLDLGEGWRDKTLTATSKQSNLTATGFAFAAEATQTADGSKHDQGYGIGISYDTETAHAGVDYINNLGESGGFADVNNSTDVVPGVAVHGSAKLGRVTVLGEHIMATKSFQTGDLADADGGSLTAAAKPSATHIEADIDLNNDRTLAMSWNKTKDADTQLDLAEKSYGITYRQPIMKGIEGAVELMQATDYDDLKSKSVTAQIAYEF</sequence>
<evidence type="ECO:0000313" key="3">
    <source>
        <dbReference type="EMBL" id="QTX10954.1"/>
    </source>
</evidence>
<reference evidence="3" key="2">
    <citation type="submission" date="2021-04" db="EMBL/GenBank/DDBJ databases">
        <title>Complete Genome and methylome analysis of Thiothrix fructosivorans ATCC 49748.</title>
        <authorList>
            <person name="Fomenkov A."/>
            <person name="Sun L."/>
            <person name="Vincze T."/>
            <person name="Grabovich M.Y."/>
            <person name="Roberts R.J."/>
        </authorList>
    </citation>
    <scope>NUCLEOTIDE SEQUENCE</scope>
    <source>
        <strain evidence="3">ATCC 49748</strain>
    </source>
</reference>
<dbReference type="EMBL" id="JAFMPM010000006">
    <property type="protein sequence ID" value="MBO0613630.1"/>
    <property type="molecule type" value="Genomic_DNA"/>
</dbReference>
<keyword evidence="4" id="KW-1185">Reference proteome</keyword>
<evidence type="ECO:0000256" key="1">
    <source>
        <dbReference type="SAM" id="SignalP"/>
    </source>
</evidence>
<dbReference type="RefSeq" id="WP_207251304.1">
    <property type="nucleotide sequence ID" value="NZ_JAFMPM010000006.1"/>
</dbReference>
<organism evidence="3">
    <name type="scientific">Thiothrix fructosivorans</name>
    <dbReference type="NCBI Taxonomy" id="111770"/>
    <lineage>
        <taxon>Bacteria</taxon>
        <taxon>Pseudomonadati</taxon>
        <taxon>Pseudomonadota</taxon>
        <taxon>Gammaproteobacteria</taxon>
        <taxon>Thiotrichales</taxon>
        <taxon>Thiotrichaceae</taxon>
        <taxon>Thiothrix</taxon>
    </lineage>
</organism>
<dbReference type="AlphaFoldDB" id="A0A8B0SIW6"/>
<reference evidence="2 4" key="1">
    <citation type="submission" date="2021-03" db="EMBL/GenBank/DDBJ databases">
        <title>Draft genome and methylome analysis of Thiotrix fructosivoruns ATCC 49748.</title>
        <authorList>
            <person name="Fomenkov A."/>
            <person name="Grabovich M.Y."/>
            <person name="Roberts R.J."/>
        </authorList>
    </citation>
    <scope>NUCLEOTIDE SEQUENCE [LARGE SCALE GENOMIC DNA]</scope>
    <source>
        <strain evidence="2 4">ATCC 49748</strain>
    </source>
</reference>
<name>A0A8B0SIW6_9GAMM</name>
<dbReference type="SUPFAM" id="SSF56935">
    <property type="entry name" value="Porins"/>
    <property type="match status" value="1"/>
</dbReference>
<dbReference type="NCBIfam" id="NF033652">
    <property type="entry name" value="LbtU_sider_porin"/>
    <property type="match status" value="1"/>
</dbReference>
<accession>A0A8B0SIW6</accession>
<proteinExistence type="predicted"/>
<evidence type="ECO:0000313" key="4">
    <source>
        <dbReference type="Proteomes" id="UP000664466"/>
    </source>
</evidence>
<feature type="signal peptide" evidence="1">
    <location>
        <begin position="1"/>
        <end position="20"/>
    </location>
</feature>
<gene>
    <name evidence="3" type="ORF">J1836_000825</name>
    <name evidence="2" type="ORF">J1836_11990</name>
</gene>
<dbReference type="Proteomes" id="UP000664466">
    <property type="component" value="Unassembled WGS sequence"/>
</dbReference>
<feature type="chain" id="PRO_5032362171" evidence="1">
    <location>
        <begin position="21"/>
        <end position="342"/>
    </location>
</feature>
<keyword evidence="1" id="KW-0732">Signal</keyword>
<evidence type="ECO:0000313" key="2">
    <source>
        <dbReference type="EMBL" id="MBO0613630.1"/>
    </source>
</evidence>
<protein>
    <submittedName>
        <fullName evidence="3">LbtU family siderophore porin</fullName>
    </submittedName>
</protein>